<dbReference type="InterPro" id="IPR022893">
    <property type="entry name" value="Shikimate_DH_fam"/>
</dbReference>
<evidence type="ECO:0000256" key="1">
    <source>
        <dbReference type="ARBA" id="ARBA00004871"/>
    </source>
</evidence>
<dbReference type="Proteomes" id="UP000619295">
    <property type="component" value="Unassembled WGS sequence"/>
</dbReference>
<evidence type="ECO:0000313" key="5">
    <source>
        <dbReference type="EMBL" id="MBD3845396.1"/>
    </source>
</evidence>
<dbReference type="InterPro" id="IPR013708">
    <property type="entry name" value="Shikimate_DH-bd_N"/>
</dbReference>
<comment type="pathway">
    <text evidence="1">Metabolic intermediate biosynthesis; chorismate biosynthesis; chorismate from D-erythrose 4-phosphate and phosphoenolpyruvate: step 4/7.</text>
</comment>
<dbReference type="Gene3D" id="3.40.50.720">
    <property type="entry name" value="NAD(P)-binding Rossmann-like Domain"/>
    <property type="match status" value="1"/>
</dbReference>
<keyword evidence="3" id="KW-0057">Aromatic amino acid biosynthesis</keyword>
<keyword evidence="3" id="KW-0028">Amino-acid biosynthesis</keyword>
<dbReference type="GO" id="GO:0004764">
    <property type="term" value="F:shikimate 3-dehydrogenase (NADP+) activity"/>
    <property type="evidence" value="ECO:0007669"/>
    <property type="project" value="InterPro"/>
</dbReference>
<reference evidence="5" key="1">
    <citation type="submission" date="2020-09" db="EMBL/GenBank/DDBJ databases">
        <title>Bosea spartocytisi sp. nov. a root nodule endophyte of Spartocytisus supranubius in the high mountain ecosystem fo the Teide National Park (Canary Islands, Spain).</title>
        <authorList>
            <person name="Pulido-Suarez L."/>
            <person name="Peix A."/>
            <person name="Igual J.M."/>
            <person name="Socas-Perez N."/>
            <person name="Velazquez E."/>
            <person name="Flores-Felix J.D."/>
            <person name="Leon-Barrios M."/>
        </authorList>
    </citation>
    <scope>NUCLEOTIDE SEQUENCE</scope>
    <source>
        <strain evidence="5">SSUT16</strain>
    </source>
</reference>
<feature type="domain" description="Shikimate dehydrogenase substrate binding N-terminal" evidence="4">
    <location>
        <begin position="13"/>
        <end position="95"/>
    </location>
</feature>
<dbReference type="SUPFAM" id="SSF51735">
    <property type="entry name" value="NAD(P)-binding Rossmann-fold domains"/>
    <property type="match status" value="1"/>
</dbReference>
<proteinExistence type="predicted"/>
<protein>
    <submittedName>
        <fullName evidence="5">Shikimate dehydrogenase</fullName>
    </submittedName>
</protein>
<evidence type="ECO:0000256" key="3">
    <source>
        <dbReference type="ARBA" id="ARBA00023141"/>
    </source>
</evidence>
<dbReference type="GO" id="GO:0019632">
    <property type="term" value="P:shikimate metabolic process"/>
    <property type="evidence" value="ECO:0007669"/>
    <property type="project" value="TreeGrafter"/>
</dbReference>
<dbReference type="EMBL" id="JACXWY010000003">
    <property type="protein sequence ID" value="MBD3845396.1"/>
    <property type="molecule type" value="Genomic_DNA"/>
</dbReference>
<comment type="caution">
    <text evidence="5">The sequence shown here is derived from an EMBL/GenBank/DDBJ whole genome shotgun (WGS) entry which is preliminary data.</text>
</comment>
<dbReference type="GO" id="GO:0009073">
    <property type="term" value="P:aromatic amino acid family biosynthetic process"/>
    <property type="evidence" value="ECO:0007669"/>
    <property type="project" value="UniProtKB-KW"/>
</dbReference>
<dbReference type="AlphaFoldDB" id="A0A927HZE7"/>
<gene>
    <name evidence="5" type="ORF">IED13_06790</name>
</gene>
<dbReference type="PANTHER" id="PTHR21089">
    <property type="entry name" value="SHIKIMATE DEHYDROGENASE"/>
    <property type="match status" value="1"/>
</dbReference>
<dbReference type="Pfam" id="PF08501">
    <property type="entry name" value="Shikimate_dh_N"/>
    <property type="match status" value="1"/>
</dbReference>
<evidence type="ECO:0000313" key="6">
    <source>
        <dbReference type="Proteomes" id="UP000619295"/>
    </source>
</evidence>
<evidence type="ECO:0000259" key="4">
    <source>
        <dbReference type="Pfam" id="PF08501"/>
    </source>
</evidence>
<accession>A0A927HZE7</accession>
<dbReference type="PANTHER" id="PTHR21089:SF1">
    <property type="entry name" value="BIFUNCTIONAL 3-DEHYDROQUINATE DEHYDRATASE_SHIKIMATE DEHYDROGENASE, CHLOROPLASTIC"/>
    <property type="match status" value="1"/>
</dbReference>
<dbReference type="CDD" id="cd01065">
    <property type="entry name" value="NAD_bind_Shikimate_DH"/>
    <property type="match status" value="1"/>
</dbReference>
<evidence type="ECO:0000256" key="2">
    <source>
        <dbReference type="ARBA" id="ARBA00023002"/>
    </source>
</evidence>
<sequence>MESITGRTRLFAVLGDPVAQVMAPAMMNRLFRERGVDAALIPVEVSPGDLAAVVEGLKRIGNLDGFLVTVPHKLAVCRHADRLSEAARLAGSVNAMRREADGSWSGDNFDGAGFVRGLLGAGHAIAGKRLTLVGAGGAGVAIAAAVLQAGASAVSVVDIDPARAEALAGRLGERWPGLARAASSPDPASDVVVNATPQGLREDDPLPFALDGLCAEAIVADIIMKPAQTRLLREAAARGLRTHPGLPMLNEQIPLYREFFRIP</sequence>
<dbReference type="InterPro" id="IPR046346">
    <property type="entry name" value="Aminoacid_DH-like_N_sf"/>
</dbReference>
<dbReference type="InterPro" id="IPR036291">
    <property type="entry name" value="NAD(P)-bd_dom_sf"/>
</dbReference>
<keyword evidence="6" id="KW-1185">Reference proteome</keyword>
<organism evidence="5 6">
    <name type="scientific">Bosea spartocytisi</name>
    <dbReference type="NCBI Taxonomy" id="2773451"/>
    <lineage>
        <taxon>Bacteria</taxon>
        <taxon>Pseudomonadati</taxon>
        <taxon>Pseudomonadota</taxon>
        <taxon>Alphaproteobacteria</taxon>
        <taxon>Hyphomicrobiales</taxon>
        <taxon>Boseaceae</taxon>
        <taxon>Bosea</taxon>
    </lineage>
</organism>
<dbReference type="Gene3D" id="3.40.50.10860">
    <property type="entry name" value="Leucine Dehydrogenase, chain A, domain 1"/>
    <property type="match status" value="1"/>
</dbReference>
<dbReference type="SUPFAM" id="SSF53223">
    <property type="entry name" value="Aminoacid dehydrogenase-like, N-terminal domain"/>
    <property type="match status" value="1"/>
</dbReference>
<keyword evidence="2" id="KW-0560">Oxidoreductase</keyword>
<dbReference type="GO" id="GO:0009423">
    <property type="term" value="P:chorismate biosynthetic process"/>
    <property type="evidence" value="ECO:0007669"/>
    <property type="project" value="TreeGrafter"/>
</dbReference>
<name>A0A927HZE7_9HYPH</name>